<feature type="transmembrane region" description="Helical" evidence="1">
    <location>
        <begin position="95"/>
        <end position="112"/>
    </location>
</feature>
<feature type="transmembrane region" description="Helical" evidence="1">
    <location>
        <begin position="60"/>
        <end position="83"/>
    </location>
</feature>
<sequence length="226" mass="24326">MDVAQAAAAYVGPVSDAFVFVTKKVHPIWFPYALAPTLHAARVSTIFQANVRRSPTPLSWGQYITGFLIMSWGGTILSCLLLGLPAPMLYSVHPFINYVSVHLFCTALFTTFPNLLSPALLDTTLWPIDALLRTNGIIATLGLFSHPSVHPEYKNSALTHLITGAIASAAGGVSVGTIGGFTSNWTFGTPPFLRAGAGWAGTLDLWGGALVGNPYLWKSHWSPRFR</sequence>
<dbReference type="EMBL" id="MU157838">
    <property type="protein sequence ID" value="KAF9530699.1"/>
    <property type="molecule type" value="Genomic_DNA"/>
</dbReference>
<feature type="transmembrane region" description="Helical" evidence="1">
    <location>
        <begin position="124"/>
        <end position="145"/>
    </location>
</feature>
<evidence type="ECO:0000313" key="2">
    <source>
        <dbReference type="EMBL" id="KAF9530699.1"/>
    </source>
</evidence>
<gene>
    <name evidence="2" type="ORF">CPB83DRAFT_154790</name>
</gene>
<evidence type="ECO:0000256" key="1">
    <source>
        <dbReference type="SAM" id="Phobius"/>
    </source>
</evidence>
<protein>
    <submittedName>
        <fullName evidence="2">Uncharacterized protein</fullName>
    </submittedName>
</protein>
<reference evidence="2" key="1">
    <citation type="submission" date="2020-11" db="EMBL/GenBank/DDBJ databases">
        <authorList>
            <consortium name="DOE Joint Genome Institute"/>
            <person name="Ahrendt S."/>
            <person name="Riley R."/>
            <person name="Andreopoulos W."/>
            <person name="Labutti K."/>
            <person name="Pangilinan J."/>
            <person name="Ruiz-Duenas F.J."/>
            <person name="Barrasa J.M."/>
            <person name="Sanchez-Garcia M."/>
            <person name="Camarero S."/>
            <person name="Miyauchi S."/>
            <person name="Serrano A."/>
            <person name="Linde D."/>
            <person name="Babiker R."/>
            <person name="Drula E."/>
            <person name="Ayuso-Fernandez I."/>
            <person name="Pacheco R."/>
            <person name="Padilla G."/>
            <person name="Ferreira P."/>
            <person name="Barriuso J."/>
            <person name="Kellner H."/>
            <person name="Castanera R."/>
            <person name="Alfaro M."/>
            <person name="Ramirez L."/>
            <person name="Pisabarro A.G."/>
            <person name="Kuo A."/>
            <person name="Tritt A."/>
            <person name="Lipzen A."/>
            <person name="He G."/>
            <person name="Yan M."/>
            <person name="Ng V."/>
            <person name="Cullen D."/>
            <person name="Martin F."/>
            <person name="Rosso M.-N."/>
            <person name="Henrissat B."/>
            <person name="Hibbett D."/>
            <person name="Martinez A.T."/>
            <person name="Grigoriev I.V."/>
        </authorList>
    </citation>
    <scope>NUCLEOTIDE SEQUENCE</scope>
    <source>
        <strain evidence="2">CBS 506.95</strain>
    </source>
</reference>
<dbReference type="OrthoDB" id="2520628at2759"/>
<keyword evidence="1" id="KW-0812">Transmembrane</keyword>
<dbReference type="AlphaFoldDB" id="A0A9P6EKQ6"/>
<keyword evidence="1" id="KW-0472">Membrane</keyword>
<feature type="transmembrane region" description="Helical" evidence="1">
    <location>
        <begin position="157"/>
        <end position="178"/>
    </location>
</feature>
<organism evidence="2 3">
    <name type="scientific">Crepidotus variabilis</name>
    <dbReference type="NCBI Taxonomy" id="179855"/>
    <lineage>
        <taxon>Eukaryota</taxon>
        <taxon>Fungi</taxon>
        <taxon>Dikarya</taxon>
        <taxon>Basidiomycota</taxon>
        <taxon>Agaricomycotina</taxon>
        <taxon>Agaricomycetes</taxon>
        <taxon>Agaricomycetidae</taxon>
        <taxon>Agaricales</taxon>
        <taxon>Agaricineae</taxon>
        <taxon>Crepidotaceae</taxon>
        <taxon>Crepidotus</taxon>
    </lineage>
</organism>
<accession>A0A9P6EKQ6</accession>
<dbReference type="Proteomes" id="UP000807306">
    <property type="component" value="Unassembled WGS sequence"/>
</dbReference>
<comment type="caution">
    <text evidence="2">The sequence shown here is derived from an EMBL/GenBank/DDBJ whole genome shotgun (WGS) entry which is preliminary data.</text>
</comment>
<keyword evidence="3" id="KW-1185">Reference proteome</keyword>
<name>A0A9P6EKQ6_9AGAR</name>
<evidence type="ECO:0000313" key="3">
    <source>
        <dbReference type="Proteomes" id="UP000807306"/>
    </source>
</evidence>
<proteinExistence type="predicted"/>
<feature type="transmembrane region" description="Helical" evidence="1">
    <location>
        <begin position="198"/>
        <end position="217"/>
    </location>
</feature>
<keyword evidence="1" id="KW-1133">Transmembrane helix</keyword>